<dbReference type="AlphaFoldDB" id="H6VQ42"/>
<dbReference type="PIRSF" id="PIRSF000346">
    <property type="entry name" value="Dlt9_acylACP_des"/>
    <property type="match status" value="1"/>
</dbReference>
<keyword evidence="5 11" id="KW-0479">Metal-binding</keyword>
<feature type="binding site" evidence="11">
    <location>
        <position position="236"/>
    </location>
    <ligand>
        <name>Fe cation</name>
        <dbReference type="ChEBI" id="CHEBI:24875"/>
        <label>1</label>
    </ligand>
</feature>
<feature type="chain" id="PRO_5003608007" evidence="12">
    <location>
        <begin position="22"/>
        <end position="370"/>
    </location>
</feature>
<name>H6VQ42_ISOGA</name>
<evidence type="ECO:0000256" key="2">
    <source>
        <dbReference type="ARBA" id="ARBA00008749"/>
    </source>
</evidence>
<keyword evidence="12" id="KW-0732">Signal</keyword>
<dbReference type="SUPFAM" id="SSF47240">
    <property type="entry name" value="Ferritin-like"/>
    <property type="match status" value="1"/>
</dbReference>
<feature type="signal peptide" evidence="12">
    <location>
        <begin position="1"/>
        <end position="21"/>
    </location>
</feature>
<protein>
    <submittedName>
        <fullName evidence="13">Delta-9 oleate desaturase</fullName>
    </submittedName>
</protein>
<evidence type="ECO:0000256" key="5">
    <source>
        <dbReference type="ARBA" id="ARBA00022723"/>
    </source>
</evidence>
<organism evidence="13">
    <name type="scientific">Isochrysis galbana</name>
    <name type="common">Marine planktonic alga</name>
    <dbReference type="NCBI Taxonomy" id="37099"/>
    <lineage>
        <taxon>Eukaryota</taxon>
        <taxon>Haptista</taxon>
        <taxon>Haptophyta</taxon>
        <taxon>Prymnesiophyceae</taxon>
        <taxon>Isochrysidales</taxon>
        <taxon>Isochrysidaceae</taxon>
        <taxon>Isochrysis</taxon>
    </lineage>
</organism>
<keyword evidence="10" id="KW-0275">Fatty acid biosynthesis</keyword>
<dbReference type="CDD" id="cd01050">
    <property type="entry name" value="Acyl_ACP_Desat"/>
    <property type="match status" value="1"/>
</dbReference>
<evidence type="ECO:0000256" key="11">
    <source>
        <dbReference type="PIRSR" id="PIRSR000346-1"/>
    </source>
</evidence>
<keyword evidence="4" id="KW-0444">Lipid biosynthesis</keyword>
<evidence type="ECO:0000256" key="1">
    <source>
        <dbReference type="ARBA" id="ARBA00001954"/>
    </source>
</evidence>
<evidence type="ECO:0000313" key="13">
    <source>
        <dbReference type="EMBL" id="AFB82639.1"/>
    </source>
</evidence>
<comment type="cofactor">
    <cofactor evidence="11">
        <name>Fe cation</name>
        <dbReference type="ChEBI" id="CHEBI:24875"/>
    </cofactor>
    <text evidence="11">Binds 2 iron ions per subunit.</text>
</comment>
<evidence type="ECO:0000256" key="8">
    <source>
        <dbReference type="ARBA" id="ARBA00023004"/>
    </source>
</evidence>
<dbReference type="InterPro" id="IPR009078">
    <property type="entry name" value="Ferritin-like_SF"/>
</dbReference>
<feature type="binding site" evidence="11">
    <location>
        <position position="203"/>
    </location>
    <ligand>
        <name>Fe cation</name>
        <dbReference type="ChEBI" id="CHEBI:24875"/>
        <label>2</label>
    </ligand>
</feature>
<dbReference type="InterPro" id="IPR005067">
    <property type="entry name" value="Fatty_acid_desaturase-2"/>
</dbReference>
<feature type="binding site" evidence="11">
    <location>
        <position position="144"/>
    </location>
    <ligand>
        <name>Fe cation</name>
        <dbReference type="ChEBI" id="CHEBI:24875"/>
        <label>1</label>
    </ligand>
</feature>
<evidence type="ECO:0000256" key="10">
    <source>
        <dbReference type="ARBA" id="ARBA00023160"/>
    </source>
</evidence>
<dbReference type="PANTHER" id="PTHR31155:SF9">
    <property type="entry name" value="STEAROYL-[ACYL-CARRIER-PROTEIN] 9-DESATURASE 7, CHLOROPLASTIC"/>
    <property type="match status" value="1"/>
</dbReference>
<dbReference type="Gene3D" id="1.10.620.20">
    <property type="entry name" value="Ribonucleotide Reductase, subunit A"/>
    <property type="match status" value="1"/>
</dbReference>
<dbReference type="PANTHER" id="PTHR31155">
    <property type="entry name" value="ACYL- ACYL-CARRIER-PROTEIN DESATURASE-RELATED"/>
    <property type="match status" value="1"/>
</dbReference>
<feature type="binding site" evidence="11">
    <location>
        <position position="106"/>
    </location>
    <ligand>
        <name>Fe cation</name>
        <dbReference type="ChEBI" id="CHEBI:24875"/>
        <label>1</label>
    </ligand>
</feature>
<evidence type="ECO:0000256" key="4">
    <source>
        <dbReference type="ARBA" id="ARBA00022516"/>
    </source>
</evidence>
<reference evidence="13" key="1">
    <citation type="submission" date="2011-10" db="EMBL/GenBank/DDBJ databases">
        <title>Molecular cloning and stress-dependent expression of fatty acid desaturase genes in microalga Isochrysis sp. CCMM5001.</title>
        <authorList>
            <person name="Wang S."/>
        </authorList>
    </citation>
    <scope>NUCLEOTIDE SEQUENCE</scope>
</reference>
<keyword evidence="7" id="KW-0560">Oxidoreductase</keyword>
<evidence type="ECO:0000256" key="3">
    <source>
        <dbReference type="ARBA" id="ARBA00011738"/>
    </source>
</evidence>
<comment type="similarity">
    <text evidence="2">Belongs to the fatty acid desaturase type 2 family.</text>
</comment>
<evidence type="ECO:0000256" key="12">
    <source>
        <dbReference type="SAM" id="SignalP"/>
    </source>
</evidence>
<evidence type="ECO:0000256" key="9">
    <source>
        <dbReference type="ARBA" id="ARBA00023098"/>
    </source>
</evidence>
<comment type="cofactor">
    <cofactor evidence="1">
        <name>Fe(2+)</name>
        <dbReference type="ChEBI" id="CHEBI:29033"/>
    </cofactor>
</comment>
<feature type="binding site" evidence="11">
    <location>
        <position position="236"/>
    </location>
    <ligand>
        <name>Fe cation</name>
        <dbReference type="ChEBI" id="CHEBI:24875"/>
        <label>2</label>
    </ligand>
</feature>
<dbReference type="Pfam" id="PF03405">
    <property type="entry name" value="FA_desaturase_2"/>
    <property type="match status" value="1"/>
</dbReference>
<evidence type="ECO:0000256" key="6">
    <source>
        <dbReference type="ARBA" id="ARBA00022832"/>
    </source>
</evidence>
<evidence type="ECO:0000256" key="7">
    <source>
        <dbReference type="ARBA" id="ARBA00023002"/>
    </source>
</evidence>
<keyword evidence="9" id="KW-0443">Lipid metabolism</keyword>
<keyword evidence="6" id="KW-0276">Fatty acid metabolism</keyword>
<feature type="binding site" evidence="11">
    <location>
        <position position="239"/>
    </location>
    <ligand>
        <name>Fe cation</name>
        <dbReference type="ChEBI" id="CHEBI:24875"/>
        <label>2</label>
    </ligand>
</feature>
<dbReference type="EMBL" id="JN854292">
    <property type="protein sequence ID" value="AFB82639.1"/>
    <property type="molecule type" value="mRNA"/>
</dbReference>
<dbReference type="GO" id="GO:0006633">
    <property type="term" value="P:fatty acid biosynthetic process"/>
    <property type="evidence" value="ECO:0007669"/>
    <property type="project" value="UniProtKB-KW"/>
</dbReference>
<dbReference type="InterPro" id="IPR012348">
    <property type="entry name" value="RNR-like"/>
</dbReference>
<feature type="binding site" evidence="11">
    <location>
        <position position="147"/>
    </location>
    <ligand>
        <name>Fe cation</name>
        <dbReference type="ChEBI" id="CHEBI:24875"/>
        <label>1</label>
    </ligand>
</feature>
<accession>H6VQ42</accession>
<dbReference type="GO" id="GO:0046872">
    <property type="term" value="F:metal ion binding"/>
    <property type="evidence" value="ECO:0007669"/>
    <property type="project" value="UniProtKB-KW"/>
</dbReference>
<dbReference type="GO" id="GO:0045300">
    <property type="term" value="F:stearoyl-[ACP] desaturase activity"/>
    <property type="evidence" value="ECO:0007669"/>
    <property type="project" value="InterPro"/>
</dbReference>
<feature type="binding site" evidence="11">
    <location>
        <position position="144"/>
    </location>
    <ligand>
        <name>Fe cation</name>
        <dbReference type="ChEBI" id="CHEBI:24875"/>
        <label>2</label>
    </ligand>
</feature>
<keyword evidence="8 11" id="KW-0408">Iron</keyword>
<sequence>MRWASYSSGLMFALLVDPSHAVATVSSVGLEQQRTEVLRAVEKRVAHHVEHSLLTLDRAWQPSDFIPDGVNENDDAFLEEVREMRQMARGLPDELLVVLIGDMITEEALPTYQTLLNTLDGASDPTGTSDTAWGRWSRQWTSEENRHGDLLNRYLYLTGRCNMRAVEKSIMKLIANGFNPKFVPDGSSVGDAYRGFVYTSFQERATKISHGNVGKLASKYGDSRLARICAAIAGDEARHEKAYKGFVSAIFEEDPDGAMIAYADMLKQQIVMPAELMTDGENPNLFADFARVAANLGVYTSADYTDIIEHLNSEWQVESLTGLSPEAAAAQEYVGSLPRRFRKLAERQARSEGGILLPGVEWSWLNGRTV</sequence>
<comment type="subunit">
    <text evidence="3">Homodimer.</text>
</comment>
<proteinExistence type="evidence at transcript level"/>